<keyword evidence="3" id="KW-0378">Hydrolase</keyword>
<dbReference type="SUPFAM" id="SSF53187">
    <property type="entry name" value="Zn-dependent exopeptidases"/>
    <property type="match status" value="1"/>
</dbReference>
<evidence type="ECO:0000259" key="4">
    <source>
        <dbReference type="Pfam" id="PF07687"/>
    </source>
</evidence>
<dbReference type="GO" id="GO:0006508">
    <property type="term" value="P:proteolysis"/>
    <property type="evidence" value="ECO:0007669"/>
    <property type="project" value="UniProtKB-KW"/>
</dbReference>
<evidence type="ECO:0000256" key="1">
    <source>
        <dbReference type="ARBA" id="ARBA00022670"/>
    </source>
</evidence>
<dbReference type="InterPro" id="IPR011650">
    <property type="entry name" value="Peptidase_M20_dimer"/>
</dbReference>
<dbReference type="AlphaFoldDB" id="A0A124FMW7"/>
<dbReference type="GO" id="GO:0005829">
    <property type="term" value="C:cytosol"/>
    <property type="evidence" value="ECO:0007669"/>
    <property type="project" value="TreeGrafter"/>
</dbReference>
<keyword evidence="2" id="KW-0479">Metal-binding</keyword>
<dbReference type="GO" id="GO:0046872">
    <property type="term" value="F:metal ion binding"/>
    <property type="evidence" value="ECO:0007669"/>
    <property type="project" value="UniProtKB-KW"/>
</dbReference>
<dbReference type="Gene3D" id="3.30.70.360">
    <property type="match status" value="1"/>
</dbReference>
<reference evidence="5 6" key="1">
    <citation type="journal article" date="2015" name="MBio">
        <title>Genome-Resolved Metagenomic Analysis Reveals Roles for Candidate Phyla and Other Microbial Community Members in Biogeochemical Transformations in Oil Reservoirs.</title>
        <authorList>
            <person name="Hu P."/>
            <person name="Tom L."/>
            <person name="Singh A."/>
            <person name="Thomas B.C."/>
            <person name="Baker B.J."/>
            <person name="Piceno Y.M."/>
            <person name="Andersen G.L."/>
            <person name="Banfield J.F."/>
        </authorList>
    </citation>
    <scope>NUCLEOTIDE SEQUENCE [LARGE SCALE GENOMIC DNA]</scope>
    <source>
        <strain evidence="5">46_16</strain>
    </source>
</reference>
<protein>
    <submittedName>
        <fullName evidence="5">Peptidase M20 family protein</fullName>
    </submittedName>
</protein>
<dbReference type="GO" id="GO:0009014">
    <property type="term" value="F:succinyl-diaminopimelate desuccinylase activity"/>
    <property type="evidence" value="ECO:0007669"/>
    <property type="project" value="TreeGrafter"/>
</dbReference>
<accession>A0A124FMW7</accession>
<gene>
    <name evidence="5" type="ORF">XD73_1098</name>
</gene>
<comment type="caution">
    <text evidence="5">The sequence shown here is derived from an EMBL/GenBank/DDBJ whole genome shotgun (WGS) entry which is preliminary data.</text>
</comment>
<feature type="domain" description="Peptidase M20 dimerisation" evidence="4">
    <location>
        <begin position="191"/>
        <end position="351"/>
    </location>
</feature>
<keyword evidence="1" id="KW-0645">Protease</keyword>
<dbReference type="PATRIC" id="fig|167964.4.peg.1053"/>
<dbReference type="InterPro" id="IPR051458">
    <property type="entry name" value="Cyt/Met_Dipeptidase"/>
</dbReference>
<evidence type="ECO:0000313" key="6">
    <source>
        <dbReference type="Proteomes" id="UP000064249"/>
    </source>
</evidence>
<dbReference type="NCBIfam" id="NF005034">
    <property type="entry name" value="PRK06446.1"/>
    <property type="match status" value="1"/>
</dbReference>
<dbReference type="Pfam" id="PF01546">
    <property type="entry name" value="Peptidase_M20"/>
    <property type="match status" value="1"/>
</dbReference>
<dbReference type="Pfam" id="PF07687">
    <property type="entry name" value="M20_dimer"/>
    <property type="match status" value="1"/>
</dbReference>
<organism evidence="5 6">
    <name type="scientific">Anaerolinea thermophila</name>
    <dbReference type="NCBI Taxonomy" id="167964"/>
    <lineage>
        <taxon>Bacteria</taxon>
        <taxon>Bacillati</taxon>
        <taxon>Chloroflexota</taxon>
        <taxon>Anaerolineae</taxon>
        <taxon>Anaerolineales</taxon>
        <taxon>Anaerolineaceae</taxon>
        <taxon>Anaerolinea</taxon>
    </lineage>
</organism>
<dbReference type="PANTHER" id="PTHR43270:SF8">
    <property type="entry name" value="DI- AND TRIPEPTIDASE DUG2-RELATED"/>
    <property type="match status" value="1"/>
</dbReference>
<sequence>MSIKEIDRYIESHLDESISELSVLCRQPSVAAQNLGIEVCANMVAESLQARGFEVKILPTGGSPVVFGERKGSNNATLIVYDHYDVQPPEPLDLWESPPFELTIRNGRIYARGVADNKGNFVERLHAIDAILETEGELPCNIKFIVEGEEEIGSVHLEPFIKEHREMLSGDICLWEVGGVDHTNTPIQMVGLRGICYVELRVKTANQDVHSGTGGSIFPNAAWRLVWALSSLKDQHENILLPDYYEDVVPPTDREKALLAQQPEMMAYYKEKYGLKHFLKGIDDELELAVEAVYQPTCTICGLNSGYQGKGSKTVLPAEASAKVDFRLVPNQTPEKVLEKLRAHLDSHGFEDVEIVNLGGNPPAKTDPNHPAVMLAVEAARDVYEKPTRVIPMIGGSGPNYMFQAYLGVPIISSGAGDAESGAHAPNESISLDLYVKGAKHFARILKLMRDYK</sequence>
<evidence type="ECO:0000256" key="3">
    <source>
        <dbReference type="ARBA" id="ARBA00022801"/>
    </source>
</evidence>
<dbReference type="Gene3D" id="3.40.630.10">
    <property type="entry name" value="Zn peptidases"/>
    <property type="match status" value="1"/>
</dbReference>
<dbReference type="InterPro" id="IPR002933">
    <property type="entry name" value="Peptidase_M20"/>
</dbReference>
<proteinExistence type="predicted"/>
<dbReference type="PANTHER" id="PTHR43270">
    <property type="entry name" value="BETA-ALA-HIS DIPEPTIDASE"/>
    <property type="match status" value="1"/>
</dbReference>
<dbReference type="GO" id="GO:0008233">
    <property type="term" value="F:peptidase activity"/>
    <property type="evidence" value="ECO:0007669"/>
    <property type="project" value="UniProtKB-KW"/>
</dbReference>
<dbReference type="EMBL" id="LGFU01000087">
    <property type="protein sequence ID" value="KUK46031.1"/>
    <property type="molecule type" value="Genomic_DNA"/>
</dbReference>
<evidence type="ECO:0000313" key="5">
    <source>
        <dbReference type="EMBL" id="KUK46031.1"/>
    </source>
</evidence>
<dbReference type="GO" id="GO:0009089">
    <property type="term" value="P:lysine biosynthetic process via diaminopimelate"/>
    <property type="evidence" value="ECO:0007669"/>
    <property type="project" value="TreeGrafter"/>
</dbReference>
<name>A0A124FMW7_9CHLR</name>
<evidence type="ECO:0000256" key="2">
    <source>
        <dbReference type="ARBA" id="ARBA00022723"/>
    </source>
</evidence>
<dbReference type="Proteomes" id="UP000064249">
    <property type="component" value="Unassembled WGS sequence"/>
</dbReference>